<dbReference type="GeneID" id="63210281"/>
<accession>A0A7G8LHJ9</accession>
<dbReference type="EMBL" id="MT658802">
    <property type="protein sequence ID" value="QNJ56721.1"/>
    <property type="molecule type" value="Genomic_DNA"/>
</dbReference>
<reference evidence="1 2" key="1">
    <citation type="submission" date="2020-06" db="EMBL/GenBank/DDBJ databases">
        <authorList>
            <person name="Ruesch T."/>
            <person name="Stepniewski C."/>
            <person name="Ballard C."/>
            <person name="Battaglia S."/>
            <person name="Diaz I."/>
            <person name="Engley A."/>
            <person name="Erickson A."/>
            <person name="Ernst L."/>
            <person name="Gonzales E."/>
            <person name="Haider A."/>
            <person name="Harrison M."/>
            <person name="Moore J."/>
            <person name="Paratore J."/>
            <person name="Rafanan A."/>
            <person name="Storz S."/>
            <person name="Poxleitner M.K."/>
            <person name="Anders K.R."/>
            <person name="Garlena R.A."/>
            <person name="Russell D.A."/>
            <person name="Pope W.H."/>
            <person name="Jacobs-Sera D."/>
            <person name="Hatfull G.F."/>
        </authorList>
    </citation>
    <scope>NUCLEOTIDE SEQUENCE [LARGE SCALE GENOMIC DNA]</scope>
</reference>
<name>A0A7G8LHJ9_9CAUD</name>
<organism evidence="1 2">
    <name type="scientific">Mycobacterium phage Aziz</name>
    <dbReference type="NCBI Taxonomy" id="2762281"/>
    <lineage>
        <taxon>Viruses</taxon>
        <taxon>Duplodnaviria</taxon>
        <taxon>Heunggongvirae</taxon>
        <taxon>Uroviricota</taxon>
        <taxon>Caudoviricetes</taxon>
        <taxon>Vilmaviridae</taxon>
        <taxon>Mclasvirinae</taxon>
        <taxon>Reyvirus</taxon>
        <taxon>Reyvirus aziz</taxon>
    </lineage>
</organism>
<gene>
    <name evidence="1" type="primary">61</name>
    <name evidence="1" type="ORF">SEA_AZIZ_61</name>
</gene>
<reference evidence="2" key="2">
    <citation type="journal article" date="2021" name="Microbiol. Resour. Announc.">
        <title>Genome Sequences of Subcluster M2 Mycobacteriophages Estes and Aziz.</title>
        <authorList>
            <person name="Fitzgerald S.K."/>
            <person name="Johnson E.H."/>
            <person name="Storz S.H.R."/>
            <person name="Ballard C."/>
            <person name="Battaglia S."/>
            <person name="Boice M."/>
            <person name="Bramwell-Butcher J."/>
            <person name="Dedinsky M."/>
            <person name="DeKlotz J."/>
            <person name="Diaz I."/>
            <person name="Engley A."/>
            <person name="Ernst L."/>
            <person name="Gonzales E."/>
            <person name="Groscost A."/>
            <person name="Grosser P."/>
            <person name="Haider A."/>
            <person name="Harrison M."/>
            <person name="Husler K."/>
            <person name="Lau J."/>
            <person name="Monlux M."/>
            <person name="Paratore J."/>
            <person name="Ruesch T."/>
            <person name="Schlesinger M."/>
            <person name="Scholes A."/>
            <person name="Poxleitner M.K."/>
            <person name="Anders K.R."/>
        </authorList>
    </citation>
    <scope>NUCLEOTIDE SEQUENCE [LARGE SCALE GENOMIC DNA]</scope>
</reference>
<evidence type="ECO:0000313" key="2">
    <source>
        <dbReference type="Proteomes" id="UP000515890"/>
    </source>
</evidence>
<dbReference type="RefSeq" id="YP_010013666.1">
    <property type="nucleotide sequence ID" value="NC_053513.1"/>
</dbReference>
<dbReference type="KEGG" id="vg:63210281"/>
<proteinExistence type="predicted"/>
<protein>
    <submittedName>
        <fullName evidence="1">Uncharacterized protein</fullName>
    </submittedName>
</protein>
<sequence>MSGTTAYYPRQNKDGDLRMEVFVHAIGHINTDTAEDAVRILDTVYRWVKTGEVS</sequence>
<dbReference type="Proteomes" id="UP000515890">
    <property type="component" value="Segment"/>
</dbReference>
<keyword evidence="2" id="KW-1185">Reference proteome</keyword>
<evidence type="ECO:0000313" key="1">
    <source>
        <dbReference type="EMBL" id="QNJ56721.1"/>
    </source>
</evidence>